<evidence type="ECO:0000313" key="2">
    <source>
        <dbReference type="Proteomes" id="UP000583101"/>
    </source>
</evidence>
<accession>A0ABR6IAL2</accession>
<protein>
    <submittedName>
        <fullName evidence="1">Uncharacterized protein</fullName>
    </submittedName>
</protein>
<sequence>MLLFIINKILAANNSPAGNLQYEQKAGLFEAEKSGLFFNIKRAPYDFFVFLLHKD</sequence>
<dbReference type="Proteomes" id="UP000583101">
    <property type="component" value="Unassembled WGS sequence"/>
</dbReference>
<evidence type="ECO:0000313" key="1">
    <source>
        <dbReference type="EMBL" id="MBB3969997.1"/>
    </source>
</evidence>
<keyword evidence="2" id="KW-1185">Reference proteome</keyword>
<organism evidence="1 2">
    <name type="scientific">Mucilaginibacter phyllosphaerae</name>
    <dbReference type="NCBI Taxonomy" id="1812349"/>
    <lineage>
        <taxon>Bacteria</taxon>
        <taxon>Pseudomonadati</taxon>
        <taxon>Bacteroidota</taxon>
        <taxon>Sphingobacteriia</taxon>
        <taxon>Sphingobacteriales</taxon>
        <taxon>Sphingobacteriaceae</taxon>
        <taxon>Mucilaginibacter</taxon>
    </lineage>
</organism>
<dbReference type="EMBL" id="JACIEG010000004">
    <property type="protein sequence ID" value="MBB3969997.1"/>
    <property type="molecule type" value="Genomic_DNA"/>
</dbReference>
<comment type="caution">
    <text evidence="1">The sequence shown here is derived from an EMBL/GenBank/DDBJ whole genome shotgun (WGS) entry which is preliminary data.</text>
</comment>
<gene>
    <name evidence="1" type="ORF">GGR35_002610</name>
</gene>
<reference evidence="1 2" key="1">
    <citation type="submission" date="2020-08" db="EMBL/GenBank/DDBJ databases">
        <title>Genomic Encyclopedia of Type Strains, Phase IV (KMG-IV): sequencing the most valuable type-strain genomes for metagenomic binning, comparative biology and taxonomic classification.</title>
        <authorList>
            <person name="Goeker M."/>
        </authorList>
    </citation>
    <scope>NUCLEOTIDE SEQUENCE [LARGE SCALE GENOMIC DNA]</scope>
    <source>
        <strain evidence="1 2">DSM 100995</strain>
    </source>
</reference>
<name>A0ABR6IAL2_9SPHI</name>
<proteinExistence type="predicted"/>